<dbReference type="GO" id="GO:0006508">
    <property type="term" value="P:proteolysis"/>
    <property type="evidence" value="ECO:0007669"/>
    <property type="project" value="InterPro"/>
</dbReference>
<dbReference type="CDD" id="cd01301">
    <property type="entry name" value="rDP_like"/>
    <property type="match status" value="1"/>
</dbReference>
<dbReference type="RefSeq" id="WP_188519174.1">
    <property type="nucleotide sequence ID" value="NZ_BMES01000002.1"/>
</dbReference>
<sequence>MSKDRALAHAFDLLERIPLVDGHNDLPYVIRADRDARGDVGKWDPSRAHQDHDTDIPRLKEGKLSAQFWAAFIPTHSPHPGRTVMEVLDVILQMEERYPDVFLPARRASDILRAKRLGKIASFLTVEGGVGLENSLSPLRIWRAAGMRLMTLCHNETLDWVDSATDASRHGGLTRFGEAVVLELNRLGVIVDLAHVAPSVMRQVLGLSRAPVVFSHSNAFALCDHPRNVPDDVLDLVKPNGALVMATFVPTFISQDVRDHFKPLSDPYGKAPPVEDAQAVSAPSRRTGAIPPATLEQLCDHIQYIAQRTGPNHLGIGSDFYGGRVPVGLENVSRFPHLLAELIRRGWSDDAIAGISGLNFLRVFRKVEATGRRLRASEPPRVGRIEDFS</sequence>
<dbReference type="EMBL" id="BMES01000002">
    <property type="protein sequence ID" value="GGH28122.1"/>
    <property type="molecule type" value="Genomic_DNA"/>
</dbReference>
<comment type="caution">
    <text evidence="1">The sequence shown here is derived from an EMBL/GenBank/DDBJ whole genome shotgun (WGS) entry which is preliminary data.</text>
</comment>
<dbReference type="AlphaFoldDB" id="A0A917I9N6"/>
<organism evidence="1 2">
    <name type="scientific">Alsobacter metallidurans</name>
    <dbReference type="NCBI Taxonomy" id="340221"/>
    <lineage>
        <taxon>Bacteria</taxon>
        <taxon>Pseudomonadati</taxon>
        <taxon>Pseudomonadota</taxon>
        <taxon>Alphaproteobacteria</taxon>
        <taxon>Hyphomicrobiales</taxon>
        <taxon>Alsobacteraceae</taxon>
        <taxon>Alsobacter</taxon>
    </lineage>
</organism>
<evidence type="ECO:0000313" key="1">
    <source>
        <dbReference type="EMBL" id="GGH28122.1"/>
    </source>
</evidence>
<accession>A0A917I9N6</accession>
<proteinExistence type="predicted"/>
<reference evidence="1" key="2">
    <citation type="submission" date="2020-09" db="EMBL/GenBank/DDBJ databases">
        <authorList>
            <person name="Sun Q."/>
            <person name="Zhou Y."/>
        </authorList>
    </citation>
    <scope>NUCLEOTIDE SEQUENCE</scope>
    <source>
        <strain evidence="1">CGMCC 1.12214</strain>
    </source>
</reference>
<gene>
    <name evidence="1" type="ORF">GCM10007036_37140</name>
</gene>
<evidence type="ECO:0000313" key="2">
    <source>
        <dbReference type="Proteomes" id="UP000603912"/>
    </source>
</evidence>
<dbReference type="PANTHER" id="PTHR10443">
    <property type="entry name" value="MICROSOMAL DIPEPTIDASE"/>
    <property type="match status" value="1"/>
</dbReference>
<dbReference type="InterPro" id="IPR008257">
    <property type="entry name" value="Pept_M19"/>
</dbReference>
<keyword evidence="2" id="KW-1185">Reference proteome</keyword>
<dbReference type="Gene3D" id="3.20.20.140">
    <property type="entry name" value="Metal-dependent hydrolases"/>
    <property type="match status" value="1"/>
</dbReference>
<dbReference type="PROSITE" id="PS51365">
    <property type="entry name" value="RENAL_DIPEPTIDASE_2"/>
    <property type="match status" value="1"/>
</dbReference>
<reference evidence="1" key="1">
    <citation type="journal article" date="2014" name="Int. J. Syst. Evol. Microbiol.">
        <title>Complete genome sequence of Corynebacterium casei LMG S-19264T (=DSM 44701T), isolated from a smear-ripened cheese.</title>
        <authorList>
            <consortium name="US DOE Joint Genome Institute (JGI-PGF)"/>
            <person name="Walter F."/>
            <person name="Albersmeier A."/>
            <person name="Kalinowski J."/>
            <person name="Ruckert C."/>
        </authorList>
    </citation>
    <scope>NUCLEOTIDE SEQUENCE</scope>
    <source>
        <strain evidence="1">CGMCC 1.12214</strain>
    </source>
</reference>
<dbReference type="GO" id="GO:0070573">
    <property type="term" value="F:metallodipeptidase activity"/>
    <property type="evidence" value="ECO:0007669"/>
    <property type="project" value="InterPro"/>
</dbReference>
<dbReference type="PANTHER" id="PTHR10443:SF12">
    <property type="entry name" value="DIPEPTIDASE"/>
    <property type="match status" value="1"/>
</dbReference>
<dbReference type="InterPro" id="IPR032466">
    <property type="entry name" value="Metal_Hydrolase"/>
</dbReference>
<protein>
    <submittedName>
        <fullName evidence="1">Dipeptidase</fullName>
    </submittedName>
</protein>
<dbReference type="Pfam" id="PF01244">
    <property type="entry name" value="Peptidase_M19"/>
    <property type="match status" value="1"/>
</dbReference>
<name>A0A917I9N6_9HYPH</name>
<dbReference type="Proteomes" id="UP000603912">
    <property type="component" value="Unassembled WGS sequence"/>
</dbReference>
<dbReference type="SUPFAM" id="SSF51556">
    <property type="entry name" value="Metallo-dependent hydrolases"/>
    <property type="match status" value="1"/>
</dbReference>